<dbReference type="eggNOG" id="ENOG502RZH7">
    <property type="taxonomic scope" value="Eukaryota"/>
</dbReference>
<reference evidence="2" key="3">
    <citation type="submission" date="2015-02" db="UniProtKB">
        <authorList>
            <consortium name="EnsemblProtists"/>
        </authorList>
    </citation>
    <scope>IDENTIFICATION</scope>
    <source>
        <strain evidence="2">DAOM BR144</strain>
    </source>
</reference>
<keyword evidence="1" id="KW-0732">Signal</keyword>
<accession>K3X8B2</accession>
<feature type="signal peptide" evidence="1">
    <location>
        <begin position="1"/>
        <end position="21"/>
    </location>
</feature>
<sequence>MRRLFFLVLLLGSQQQSTTTAQLTYPKLKQVHAGCQSQHVEQCRMGCPAQYHDTERYLCPCYSKLARCLVEIGCSMKQKVDIFAFCTRKGYCKDGYCKFRAGDLTPRVDTRPEVFALTSVATPGTPCIDNCCAAQQTAGGCAQNATLLTVRAAGRAYRKQEVALPPRQGDPRLGVNQDYDRMPYSIPLANIP</sequence>
<dbReference type="VEuPathDB" id="FungiDB:PYU1_G013432"/>
<dbReference type="HOGENOM" id="CLU_123088_0_0_1"/>
<evidence type="ECO:0000313" key="3">
    <source>
        <dbReference type="Proteomes" id="UP000019132"/>
    </source>
</evidence>
<dbReference type="OMA" id="RKGYCKD"/>
<dbReference type="Proteomes" id="UP000019132">
    <property type="component" value="Unassembled WGS sequence"/>
</dbReference>
<dbReference type="InParanoid" id="K3X8B2"/>
<proteinExistence type="predicted"/>
<keyword evidence="3" id="KW-1185">Reference proteome</keyword>
<protein>
    <submittedName>
        <fullName evidence="2">Uncharacterized protein</fullName>
    </submittedName>
</protein>
<name>K3X8B2_GLOUD</name>
<dbReference type="AlphaFoldDB" id="K3X8B2"/>
<evidence type="ECO:0000256" key="1">
    <source>
        <dbReference type="SAM" id="SignalP"/>
    </source>
</evidence>
<organism evidence="2 3">
    <name type="scientific">Globisporangium ultimum (strain ATCC 200006 / CBS 805.95 / DAOM BR144)</name>
    <name type="common">Pythium ultimum</name>
    <dbReference type="NCBI Taxonomy" id="431595"/>
    <lineage>
        <taxon>Eukaryota</taxon>
        <taxon>Sar</taxon>
        <taxon>Stramenopiles</taxon>
        <taxon>Oomycota</taxon>
        <taxon>Peronosporomycetes</taxon>
        <taxon>Pythiales</taxon>
        <taxon>Pythiaceae</taxon>
        <taxon>Globisporangium</taxon>
    </lineage>
</organism>
<reference evidence="3" key="1">
    <citation type="journal article" date="2010" name="Genome Biol.">
        <title>Genome sequence of the necrotrophic plant pathogen Pythium ultimum reveals original pathogenicity mechanisms and effector repertoire.</title>
        <authorList>
            <person name="Levesque C.A."/>
            <person name="Brouwer H."/>
            <person name="Cano L."/>
            <person name="Hamilton J.P."/>
            <person name="Holt C."/>
            <person name="Huitema E."/>
            <person name="Raffaele S."/>
            <person name="Robideau G.P."/>
            <person name="Thines M."/>
            <person name="Win J."/>
            <person name="Zerillo M.M."/>
            <person name="Beakes G.W."/>
            <person name="Boore J.L."/>
            <person name="Busam D."/>
            <person name="Dumas B."/>
            <person name="Ferriera S."/>
            <person name="Fuerstenberg S.I."/>
            <person name="Gachon C.M."/>
            <person name="Gaulin E."/>
            <person name="Govers F."/>
            <person name="Grenville-Briggs L."/>
            <person name="Horner N."/>
            <person name="Hostetler J."/>
            <person name="Jiang R.H."/>
            <person name="Johnson J."/>
            <person name="Krajaejun T."/>
            <person name="Lin H."/>
            <person name="Meijer H.J."/>
            <person name="Moore B."/>
            <person name="Morris P."/>
            <person name="Phuntmart V."/>
            <person name="Puiu D."/>
            <person name="Shetty J."/>
            <person name="Stajich J.E."/>
            <person name="Tripathy S."/>
            <person name="Wawra S."/>
            <person name="van West P."/>
            <person name="Whitty B.R."/>
            <person name="Coutinho P.M."/>
            <person name="Henrissat B."/>
            <person name="Martin F."/>
            <person name="Thomas P.D."/>
            <person name="Tyler B.M."/>
            <person name="De Vries R.P."/>
            <person name="Kamoun S."/>
            <person name="Yandell M."/>
            <person name="Tisserat N."/>
            <person name="Buell C.R."/>
        </authorList>
    </citation>
    <scope>NUCLEOTIDE SEQUENCE</scope>
    <source>
        <strain evidence="3">DAOM:BR144</strain>
    </source>
</reference>
<reference evidence="3" key="2">
    <citation type="submission" date="2010-04" db="EMBL/GenBank/DDBJ databases">
        <authorList>
            <person name="Buell R."/>
            <person name="Hamilton J."/>
            <person name="Hostetler J."/>
        </authorList>
    </citation>
    <scope>NUCLEOTIDE SEQUENCE [LARGE SCALE GENOMIC DNA]</scope>
    <source>
        <strain evidence="3">DAOM:BR144</strain>
    </source>
</reference>
<feature type="chain" id="PRO_5003868498" evidence="1">
    <location>
        <begin position="22"/>
        <end position="192"/>
    </location>
</feature>
<dbReference type="EMBL" id="GL376593">
    <property type="status" value="NOT_ANNOTATED_CDS"/>
    <property type="molecule type" value="Genomic_DNA"/>
</dbReference>
<dbReference type="EnsemblProtists" id="PYU1_T013461">
    <property type="protein sequence ID" value="PYU1_T013461"/>
    <property type="gene ID" value="PYU1_G013432"/>
</dbReference>
<evidence type="ECO:0000313" key="2">
    <source>
        <dbReference type="EnsemblProtists" id="PYU1_T013461"/>
    </source>
</evidence>